<dbReference type="AlphaFoldDB" id="A0A8J4Q9C5"/>
<feature type="compositionally biased region" description="Low complexity" evidence="1">
    <location>
        <begin position="1"/>
        <end position="24"/>
    </location>
</feature>
<dbReference type="Proteomes" id="UP000737018">
    <property type="component" value="Unassembled WGS sequence"/>
</dbReference>
<protein>
    <submittedName>
        <fullName evidence="2">Uncharacterized protein</fullName>
    </submittedName>
</protein>
<feature type="region of interest" description="Disordered" evidence="1">
    <location>
        <begin position="1"/>
        <end position="29"/>
    </location>
</feature>
<evidence type="ECO:0000313" key="2">
    <source>
        <dbReference type="EMBL" id="KAF3945995.1"/>
    </source>
</evidence>
<accession>A0A8J4Q9C5</accession>
<keyword evidence="3" id="KW-1185">Reference proteome</keyword>
<evidence type="ECO:0000256" key="1">
    <source>
        <dbReference type="SAM" id="MobiDB-lite"/>
    </source>
</evidence>
<comment type="caution">
    <text evidence="2">The sequence shown here is derived from an EMBL/GenBank/DDBJ whole genome shotgun (WGS) entry which is preliminary data.</text>
</comment>
<evidence type="ECO:0000313" key="3">
    <source>
        <dbReference type="Proteomes" id="UP000737018"/>
    </source>
</evidence>
<proteinExistence type="predicted"/>
<organism evidence="2 3">
    <name type="scientific">Castanea mollissima</name>
    <name type="common">Chinese chestnut</name>
    <dbReference type="NCBI Taxonomy" id="60419"/>
    <lineage>
        <taxon>Eukaryota</taxon>
        <taxon>Viridiplantae</taxon>
        <taxon>Streptophyta</taxon>
        <taxon>Embryophyta</taxon>
        <taxon>Tracheophyta</taxon>
        <taxon>Spermatophyta</taxon>
        <taxon>Magnoliopsida</taxon>
        <taxon>eudicotyledons</taxon>
        <taxon>Gunneridae</taxon>
        <taxon>Pentapetalae</taxon>
        <taxon>rosids</taxon>
        <taxon>fabids</taxon>
        <taxon>Fagales</taxon>
        <taxon>Fagaceae</taxon>
        <taxon>Castanea</taxon>
    </lineage>
</organism>
<gene>
    <name evidence="2" type="ORF">CMV_027686</name>
</gene>
<name>A0A8J4Q9C5_9ROSI</name>
<reference evidence="2" key="1">
    <citation type="submission" date="2020-03" db="EMBL/GenBank/DDBJ databases">
        <title>Castanea mollissima Vanexum genome sequencing.</title>
        <authorList>
            <person name="Staton M."/>
        </authorList>
    </citation>
    <scope>NUCLEOTIDE SEQUENCE</scope>
    <source>
        <tissue evidence="2">Leaf</tissue>
    </source>
</reference>
<dbReference type="EMBL" id="JRKL02010420">
    <property type="protein sequence ID" value="KAF3945995.1"/>
    <property type="molecule type" value="Genomic_DNA"/>
</dbReference>
<feature type="region of interest" description="Disordered" evidence="1">
    <location>
        <begin position="58"/>
        <end position="98"/>
    </location>
</feature>
<sequence length="98" mass="9938">MMQQPKTTSRTNPPTTATTISPIGGDDDDRDCDCDCDCGCDGGGGVITGCNSYGGPIGRETIGTSSDEGPIGTSSGGVYSGDDGDSTRGYDISRGIFR</sequence>